<proteinExistence type="predicted"/>
<evidence type="ECO:0000313" key="5">
    <source>
        <dbReference type="EMBL" id="KAF8380142.1"/>
    </source>
</evidence>
<accession>A0A835D1E6</accession>
<sequence>MMWNTIANFKENLNQIALDVQDAAEELEIYRSSAGEDSSVSDRRISHRFAQSKSMLHSPTANGIDSGYKTEIEQYKAEIKRLQASEDEIKALSVNYAALLKEKEEQLSRLHEENGSLRQNLEATNSVRSASRNENLKTSTSNPNVLKDFMSGKTALRNIMSILLPGVNAIISDRTNQVLQVREEMSRERSRYLEAMVNAIVEEYQHAVSVANFGGIRDVQGLYPRLGLKSSPQVYESLEHWPVVAEASKTHILWYVILHDGSAEDT</sequence>
<evidence type="ECO:0000313" key="6">
    <source>
        <dbReference type="Proteomes" id="UP000655225"/>
    </source>
</evidence>
<keyword evidence="6" id="KW-1185">Reference proteome</keyword>
<dbReference type="OrthoDB" id="1436536at2759"/>
<evidence type="ECO:0000256" key="4">
    <source>
        <dbReference type="SAM" id="MobiDB-lite"/>
    </source>
</evidence>
<comment type="subcellular location">
    <subcellularLocation>
        <location evidence="1">Golgi apparatus</location>
    </subcellularLocation>
</comment>
<keyword evidence="3" id="KW-0175">Coiled coil</keyword>
<dbReference type="PANTHER" id="PTHR18921:SF2">
    <property type="entry name" value="THYROID RECEPTOR-INTERACTING PROTEIN 11"/>
    <property type="match status" value="1"/>
</dbReference>
<evidence type="ECO:0000256" key="2">
    <source>
        <dbReference type="ARBA" id="ARBA00023034"/>
    </source>
</evidence>
<keyword evidence="2" id="KW-0333">Golgi apparatus</keyword>
<dbReference type="AlphaFoldDB" id="A0A835D1E6"/>
<feature type="compositionally biased region" description="Polar residues" evidence="4">
    <location>
        <begin position="116"/>
        <end position="144"/>
    </location>
</feature>
<name>A0A835D1E6_TETSI</name>
<dbReference type="GO" id="GO:0007030">
    <property type="term" value="P:Golgi organization"/>
    <property type="evidence" value="ECO:0007669"/>
    <property type="project" value="TreeGrafter"/>
</dbReference>
<gene>
    <name evidence="5" type="ORF">HHK36_027625</name>
</gene>
<dbReference type="GO" id="GO:0006888">
    <property type="term" value="P:endoplasmic reticulum to Golgi vesicle-mediated transport"/>
    <property type="evidence" value="ECO:0007669"/>
    <property type="project" value="TreeGrafter"/>
</dbReference>
<evidence type="ECO:0000256" key="3">
    <source>
        <dbReference type="ARBA" id="ARBA00023054"/>
    </source>
</evidence>
<dbReference type="PANTHER" id="PTHR18921">
    <property type="entry name" value="MYOSIN HEAVY CHAIN - RELATED"/>
    <property type="match status" value="1"/>
</dbReference>
<dbReference type="GO" id="GO:0031267">
    <property type="term" value="F:small GTPase binding"/>
    <property type="evidence" value="ECO:0007669"/>
    <property type="project" value="TreeGrafter"/>
</dbReference>
<dbReference type="Proteomes" id="UP000655225">
    <property type="component" value="Unassembled WGS sequence"/>
</dbReference>
<organism evidence="5 6">
    <name type="scientific">Tetracentron sinense</name>
    <name type="common">Spur-leaf</name>
    <dbReference type="NCBI Taxonomy" id="13715"/>
    <lineage>
        <taxon>Eukaryota</taxon>
        <taxon>Viridiplantae</taxon>
        <taxon>Streptophyta</taxon>
        <taxon>Embryophyta</taxon>
        <taxon>Tracheophyta</taxon>
        <taxon>Spermatophyta</taxon>
        <taxon>Magnoliopsida</taxon>
        <taxon>Trochodendrales</taxon>
        <taxon>Trochodendraceae</taxon>
        <taxon>Tetracentron</taxon>
    </lineage>
</organism>
<protein>
    <submittedName>
        <fullName evidence="5">Uncharacterized protein</fullName>
    </submittedName>
</protein>
<reference evidence="5 6" key="1">
    <citation type="submission" date="2020-04" db="EMBL/GenBank/DDBJ databases">
        <title>Plant Genome Project.</title>
        <authorList>
            <person name="Zhang R.-G."/>
        </authorList>
    </citation>
    <scope>NUCLEOTIDE SEQUENCE [LARGE SCALE GENOMIC DNA]</scope>
    <source>
        <strain evidence="5">YNK0</strain>
        <tissue evidence="5">Leaf</tissue>
    </source>
</reference>
<dbReference type="EMBL" id="JABCRI010000021">
    <property type="protein sequence ID" value="KAF8380142.1"/>
    <property type="molecule type" value="Genomic_DNA"/>
</dbReference>
<dbReference type="GO" id="GO:0005794">
    <property type="term" value="C:Golgi apparatus"/>
    <property type="evidence" value="ECO:0007669"/>
    <property type="project" value="UniProtKB-SubCell"/>
</dbReference>
<feature type="region of interest" description="Disordered" evidence="4">
    <location>
        <begin position="110"/>
        <end position="144"/>
    </location>
</feature>
<comment type="caution">
    <text evidence="5">The sequence shown here is derived from an EMBL/GenBank/DDBJ whole genome shotgun (WGS) entry which is preliminary data.</text>
</comment>
<evidence type="ECO:0000256" key="1">
    <source>
        <dbReference type="ARBA" id="ARBA00004555"/>
    </source>
</evidence>